<evidence type="ECO:0000256" key="1">
    <source>
        <dbReference type="ARBA" id="ARBA00004907"/>
    </source>
</evidence>
<keyword evidence="6 9" id="KW-0057">Aromatic amino acid biosynthesis</keyword>
<evidence type="ECO:0000259" key="11">
    <source>
        <dbReference type="Pfam" id="PF02885"/>
    </source>
</evidence>
<evidence type="ECO:0000313" key="13">
    <source>
        <dbReference type="Proteomes" id="UP000610862"/>
    </source>
</evidence>
<evidence type="ECO:0000256" key="6">
    <source>
        <dbReference type="ARBA" id="ARBA00023141"/>
    </source>
</evidence>
<dbReference type="AlphaFoldDB" id="A0A926EA94"/>
<comment type="function">
    <text evidence="9">Catalyzes the transfer of the phosphoribosyl group of 5-phosphorylribose-1-pyrophosphate (PRPP) to anthranilate to yield N-(5'-phosphoribosyl)-anthranilate (PRA).</text>
</comment>
<dbReference type="GO" id="GO:0005829">
    <property type="term" value="C:cytosol"/>
    <property type="evidence" value="ECO:0007669"/>
    <property type="project" value="TreeGrafter"/>
</dbReference>
<keyword evidence="13" id="KW-1185">Reference proteome</keyword>
<protein>
    <recommendedName>
        <fullName evidence="9">Anthranilate phosphoribosyltransferase</fullName>
        <ecNumber evidence="9">2.4.2.18</ecNumber>
    </recommendedName>
</protein>
<sequence length="336" mass="36159">MIKEAIFKLAKKEDLTYKMAEEVMDEIMSGEATPVQMSAYLTALSLKGETIDEITASAAGMRSHCIKLLHDMDVLEIVGTGGDGSNSFNISTTASLVIASAGVSVAKHGNRAASSKSGAADVLEALGVDIAISPERSAELLKEINICFLFAQNYHVAMKYVAPIRKELGIRTVFNILGPLSNPAGANMELMGVFDESLVEPLAQVMAKLGVQRGMVVYGRDKLDEISICAPTSVCEIKDGWFQSYELTPEQFGYERCGRDQLTGGSPKENASITLDILEGREKGAKRHAVCLNAGASLYITGAVSSIKDGVRYAEDLIDNGSALRKLHQFIEKSNK</sequence>
<evidence type="ECO:0000256" key="8">
    <source>
        <dbReference type="ARBA" id="ARBA00061188"/>
    </source>
</evidence>
<comment type="similarity">
    <text evidence="8">In the C-terminal section; belongs to the anthranilate phosphoribosyltransferase family.</text>
</comment>
<dbReference type="InterPro" id="IPR000312">
    <property type="entry name" value="Glycosyl_Trfase_fam3"/>
</dbReference>
<feature type="binding site" evidence="9">
    <location>
        <position position="165"/>
    </location>
    <ligand>
        <name>anthranilate</name>
        <dbReference type="ChEBI" id="CHEBI:16567"/>
        <label>2</label>
    </ligand>
</feature>
<feature type="binding site" evidence="9">
    <location>
        <position position="224"/>
    </location>
    <ligand>
        <name>Mg(2+)</name>
        <dbReference type="ChEBI" id="CHEBI:18420"/>
        <label>2</label>
    </ligand>
</feature>
<dbReference type="SUPFAM" id="SSF52418">
    <property type="entry name" value="Nucleoside phosphorylase/phosphoribosyltransferase catalytic domain"/>
    <property type="match status" value="1"/>
</dbReference>
<dbReference type="InterPro" id="IPR017459">
    <property type="entry name" value="Glycosyl_Trfase_fam3_N_dom"/>
</dbReference>
<dbReference type="Pfam" id="PF00591">
    <property type="entry name" value="Glycos_transf_3"/>
    <property type="match status" value="1"/>
</dbReference>
<evidence type="ECO:0000259" key="10">
    <source>
        <dbReference type="Pfam" id="PF00591"/>
    </source>
</evidence>
<evidence type="ECO:0000313" key="12">
    <source>
        <dbReference type="EMBL" id="MBC8568654.1"/>
    </source>
</evidence>
<comment type="catalytic activity">
    <reaction evidence="7 9">
        <text>N-(5-phospho-beta-D-ribosyl)anthranilate + diphosphate = 5-phospho-alpha-D-ribose 1-diphosphate + anthranilate</text>
        <dbReference type="Rhea" id="RHEA:11768"/>
        <dbReference type="ChEBI" id="CHEBI:16567"/>
        <dbReference type="ChEBI" id="CHEBI:18277"/>
        <dbReference type="ChEBI" id="CHEBI:33019"/>
        <dbReference type="ChEBI" id="CHEBI:58017"/>
        <dbReference type="EC" id="2.4.2.18"/>
    </reaction>
</comment>
<dbReference type="EMBL" id="JACRTA010000002">
    <property type="protein sequence ID" value="MBC8568654.1"/>
    <property type="molecule type" value="Genomic_DNA"/>
</dbReference>
<comment type="similarity">
    <text evidence="9">Belongs to the anthranilate phosphoribosyltransferase family.</text>
</comment>
<organism evidence="12 13">
    <name type="scientific">Lentihominibacter hominis</name>
    <dbReference type="NCBI Taxonomy" id="2763645"/>
    <lineage>
        <taxon>Bacteria</taxon>
        <taxon>Bacillati</taxon>
        <taxon>Bacillota</taxon>
        <taxon>Clostridia</taxon>
        <taxon>Peptostreptococcales</taxon>
        <taxon>Anaerovoracaceae</taxon>
        <taxon>Lentihominibacter</taxon>
    </lineage>
</organism>
<dbReference type="NCBIfam" id="TIGR01245">
    <property type="entry name" value="trpD"/>
    <property type="match status" value="1"/>
</dbReference>
<feature type="binding site" evidence="9">
    <location>
        <position position="225"/>
    </location>
    <ligand>
        <name>Mg(2+)</name>
        <dbReference type="ChEBI" id="CHEBI:18420"/>
        <label>2</label>
    </ligand>
</feature>
<dbReference type="Gene3D" id="3.40.1030.10">
    <property type="entry name" value="Nucleoside phosphorylase/phosphoribosyltransferase catalytic domain"/>
    <property type="match status" value="1"/>
</dbReference>
<dbReference type="FunFam" id="3.40.1030.10:FF:000002">
    <property type="entry name" value="Anthranilate phosphoribosyltransferase"/>
    <property type="match status" value="1"/>
</dbReference>
<feature type="binding site" evidence="9">
    <location>
        <position position="119"/>
    </location>
    <ligand>
        <name>5-phospho-alpha-D-ribose 1-diphosphate</name>
        <dbReference type="ChEBI" id="CHEBI:58017"/>
    </ligand>
</feature>
<dbReference type="InterPro" id="IPR035902">
    <property type="entry name" value="Nuc_phospho_transferase"/>
</dbReference>
<dbReference type="PANTHER" id="PTHR43285">
    <property type="entry name" value="ANTHRANILATE PHOSPHORIBOSYLTRANSFERASE"/>
    <property type="match status" value="1"/>
</dbReference>
<feature type="binding site" evidence="9">
    <location>
        <position position="87"/>
    </location>
    <ligand>
        <name>5-phospho-alpha-D-ribose 1-diphosphate</name>
        <dbReference type="ChEBI" id="CHEBI:58017"/>
    </ligand>
</feature>
<feature type="binding site" evidence="9">
    <location>
        <position position="110"/>
    </location>
    <ligand>
        <name>anthranilate</name>
        <dbReference type="ChEBI" id="CHEBI:16567"/>
        <label>1</label>
    </ligand>
</feature>
<evidence type="ECO:0000256" key="3">
    <source>
        <dbReference type="ARBA" id="ARBA00022676"/>
    </source>
</evidence>
<accession>A0A926EA94</accession>
<evidence type="ECO:0000256" key="2">
    <source>
        <dbReference type="ARBA" id="ARBA00022605"/>
    </source>
</evidence>
<dbReference type="GO" id="GO:0004048">
    <property type="term" value="F:anthranilate phosphoribosyltransferase activity"/>
    <property type="evidence" value="ECO:0007669"/>
    <property type="project" value="UniProtKB-UniRule"/>
</dbReference>
<comment type="cofactor">
    <cofactor evidence="9">
        <name>Mg(2+)</name>
        <dbReference type="ChEBI" id="CHEBI:18420"/>
    </cofactor>
    <text evidence="9">Binds 2 magnesium ions per monomer.</text>
</comment>
<feature type="binding site" evidence="9">
    <location>
        <position position="79"/>
    </location>
    <ligand>
        <name>5-phospho-alpha-D-ribose 1-diphosphate</name>
        <dbReference type="ChEBI" id="CHEBI:58017"/>
    </ligand>
</feature>
<feature type="binding site" evidence="9">
    <location>
        <position position="91"/>
    </location>
    <ligand>
        <name>Mg(2+)</name>
        <dbReference type="ChEBI" id="CHEBI:18420"/>
        <label>1</label>
    </ligand>
</feature>
<keyword evidence="4 9" id="KW-0808">Transferase</keyword>
<dbReference type="SUPFAM" id="SSF47648">
    <property type="entry name" value="Nucleoside phosphorylase/phosphoribosyltransferase N-terminal domain"/>
    <property type="match status" value="1"/>
</dbReference>
<keyword evidence="3 9" id="KW-0328">Glycosyltransferase</keyword>
<gene>
    <name evidence="9 12" type="primary">trpD</name>
    <name evidence="12" type="ORF">H8692_07785</name>
</gene>
<feature type="domain" description="Glycosyl transferase family 3 N-terminal" evidence="11">
    <location>
        <begin position="3"/>
        <end position="65"/>
    </location>
</feature>
<dbReference type="InterPro" id="IPR005940">
    <property type="entry name" value="Anthranilate_Pribosyl_Tfrase"/>
</dbReference>
<dbReference type="GO" id="GO:0000162">
    <property type="term" value="P:L-tryptophan biosynthetic process"/>
    <property type="evidence" value="ECO:0007669"/>
    <property type="project" value="UniProtKB-UniRule"/>
</dbReference>
<keyword evidence="9" id="KW-0479">Metal-binding</keyword>
<feature type="binding site" evidence="9">
    <location>
        <position position="79"/>
    </location>
    <ligand>
        <name>anthranilate</name>
        <dbReference type="ChEBI" id="CHEBI:16567"/>
        <label>1</label>
    </ligand>
</feature>
<comment type="caution">
    <text evidence="9">Lacks conserved residue(s) required for the propagation of feature annotation.</text>
</comment>
<keyword evidence="2 9" id="KW-0028">Amino-acid biosynthesis</keyword>
<dbReference type="PANTHER" id="PTHR43285:SF2">
    <property type="entry name" value="ANTHRANILATE PHOSPHORIBOSYLTRANSFERASE"/>
    <property type="match status" value="1"/>
</dbReference>
<comment type="pathway">
    <text evidence="1 9">Amino-acid biosynthesis; L-tryptophan biosynthesis; L-tryptophan from chorismate: step 2/5.</text>
</comment>
<feature type="binding site" evidence="9">
    <location>
        <position position="225"/>
    </location>
    <ligand>
        <name>Mg(2+)</name>
        <dbReference type="ChEBI" id="CHEBI:18420"/>
        <label>1</label>
    </ligand>
</feature>
<dbReference type="Pfam" id="PF02885">
    <property type="entry name" value="Glycos_trans_3N"/>
    <property type="match status" value="1"/>
</dbReference>
<feature type="binding site" evidence="9">
    <location>
        <begin position="89"/>
        <end position="92"/>
    </location>
    <ligand>
        <name>5-phospho-alpha-D-ribose 1-diphosphate</name>
        <dbReference type="ChEBI" id="CHEBI:58017"/>
    </ligand>
</feature>
<evidence type="ECO:0000256" key="5">
    <source>
        <dbReference type="ARBA" id="ARBA00022822"/>
    </source>
</evidence>
<evidence type="ECO:0000256" key="7">
    <source>
        <dbReference type="ARBA" id="ARBA00052328"/>
    </source>
</evidence>
<name>A0A926EA94_9FIRM</name>
<dbReference type="Gene3D" id="1.20.970.10">
    <property type="entry name" value="Transferase, Pyrimidine Nucleoside Phosphorylase, Chain C"/>
    <property type="match status" value="1"/>
</dbReference>
<dbReference type="InterPro" id="IPR036320">
    <property type="entry name" value="Glycosyl_Trfase_fam3_N_dom_sf"/>
</dbReference>
<dbReference type="Proteomes" id="UP000610862">
    <property type="component" value="Unassembled WGS sequence"/>
</dbReference>
<feature type="binding site" evidence="9">
    <location>
        <begin position="107"/>
        <end position="115"/>
    </location>
    <ligand>
        <name>5-phospho-alpha-D-ribose 1-diphosphate</name>
        <dbReference type="ChEBI" id="CHEBI:58017"/>
    </ligand>
</feature>
<proteinExistence type="inferred from homology"/>
<dbReference type="RefSeq" id="WP_187525384.1">
    <property type="nucleotide sequence ID" value="NZ_JACRTA010000002.1"/>
</dbReference>
<evidence type="ECO:0000256" key="4">
    <source>
        <dbReference type="ARBA" id="ARBA00022679"/>
    </source>
</evidence>
<evidence type="ECO:0000256" key="9">
    <source>
        <dbReference type="HAMAP-Rule" id="MF_00211"/>
    </source>
</evidence>
<comment type="caution">
    <text evidence="12">The sequence shown here is derived from an EMBL/GenBank/DDBJ whole genome shotgun (WGS) entry which is preliminary data.</text>
</comment>
<reference evidence="12" key="1">
    <citation type="submission" date="2020-08" db="EMBL/GenBank/DDBJ databases">
        <title>Genome public.</title>
        <authorList>
            <person name="Liu C."/>
            <person name="Sun Q."/>
        </authorList>
    </citation>
    <scope>NUCLEOTIDE SEQUENCE</scope>
    <source>
        <strain evidence="12">NSJ-24</strain>
    </source>
</reference>
<dbReference type="HAMAP" id="MF_00211">
    <property type="entry name" value="TrpD"/>
    <property type="match status" value="1"/>
</dbReference>
<feature type="domain" description="Glycosyl transferase family 3" evidence="10">
    <location>
        <begin position="73"/>
        <end position="324"/>
    </location>
</feature>
<keyword evidence="5 9" id="KW-0822">Tryptophan biosynthesis</keyword>
<keyword evidence="9" id="KW-0460">Magnesium</keyword>
<feature type="binding site" evidence="9">
    <location>
        <begin position="82"/>
        <end position="83"/>
    </location>
    <ligand>
        <name>5-phospho-alpha-D-ribose 1-diphosphate</name>
        <dbReference type="ChEBI" id="CHEBI:58017"/>
    </ligand>
</feature>
<dbReference type="GO" id="GO:0000287">
    <property type="term" value="F:magnesium ion binding"/>
    <property type="evidence" value="ECO:0007669"/>
    <property type="project" value="UniProtKB-UniRule"/>
</dbReference>
<comment type="subunit">
    <text evidence="9">Homodimer.</text>
</comment>
<dbReference type="EC" id="2.4.2.18" evidence="9"/>